<evidence type="ECO:0000256" key="5">
    <source>
        <dbReference type="ARBA" id="ARBA00023136"/>
    </source>
</evidence>
<feature type="compositionally biased region" description="Polar residues" evidence="6">
    <location>
        <begin position="463"/>
        <end position="473"/>
    </location>
</feature>
<dbReference type="Pfam" id="PF12634">
    <property type="entry name" value="Inp1"/>
    <property type="match status" value="1"/>
</dbReference>
<dbReference type="STRING" id="253628.A0A0D1X949"/>
<evidence type="ECO:0000256" key="4">
    <source>
        <dbReference type="ARBA" id="ARBA00021397"/>
    </source>
</evidence>
<evidence type="ECO:0000256" key="1">
    <source>
        <dbReference type="ARBA" id="ARBA00003594"/>
    </source>
</evidence>
<dbReference type="OrthoDB" id="4097008at2759"/>
<evidence type="ECO:0000256" key="6">
    <source>
        <dbReference type="SAM" id="MobiDB-lite"/>
    </source>
</evidence>
<dbReference type="GeneID" id="27317580"/>
<keyword evidence="5" id="KW-0472">Membrane</keyword>
<feature type="region of interest" description="Disordered" evidence="6">
    <location>
        <begin position="377"/>
        <end position="418"/>
    </location>
</feature>
<dbReference type="Proteomes" id="UP000053259">
    <property type="component" value="Unassembled WGS sequence"/>
</dbReference>
<dbReference type="EMBL" id="KN847619">
    <property type="protein sequence ID" value="KIV98615.1"/>
    <property type="molecule type" value="Genomic_DNA"/>
</dbReference>
<feature type="compositionally biased region" description="Basic residues" evidence="6">
    <location>
        <begin position="234"/>
        <end position="250"/>
    </location>
</feature>
<feature type="region of interest" description="Disordered" evidence="6">
    <location>
        <begin position="217"/>
        <end position="314"/>
    </location>
</feature>
<organism evidence="7 8">
    <name type="scientific">Verruconis gallopava</name>
    <dbReference type="NCBI Taxonomy" id="253628"/>
    <lineage>
        <taxon>Eukaryota</taxon>
        <taxon>Fungi</taxon>
        <taxon>Dikarya</taxon>
        <taxon>Ascomycota</taxon>
        <taxon>Pezizomycotina</taxon>
        <taxon>Dothideomycetes</taxon>
        <taxon>Pleosporomycetidae</taxon>
        <taxon>Venturiales</taxon>
        <taxon>Sympoventuriaceae</taxon>
        <taxon>Verruconis</taxon>
    </lineage>
</organism>
<feature type="compositionally biased region" description="Polar residues" evidence="6">
    <location>
        <begin position="1"/>
        <end position="16"/>
    </location>
</feature>
<dbReference type="HOGENOM" id="CLU_016546_1_1_1"/>
<comment type="subcellular location">
    <subcellularLocation>
        <location evidence="2">Peroxisome membrane</location>
        <topology evidence="2">Peripheral membrane protein</topology>
    </subcellularLocation>
</comment>
<evidence type="ECO:0000256" key="2">
    <source>
        <dbReference type="ARBA" id="ARBA00004421"/>
    </source>
</evidence>
<accession>A0A0D1X949</accession>
<reference evidence="7 8" key="1">
    <citation type="submission" date="2015-01" db="EMBL/GenBank/DDBJ databases">
        <title>The Genome Sequence of Ochroconis gallopava CBS43764.</title>
        <authorList>
            <consortium name="The Broad Institute Genomics Platform"/>
            <person name="Cuomo C."/>
            <person name="de Hoog S."/>
            <person name="Gorbushina A."/>
            <person name="Stielow B."/>
            <person name="Teixiera M."/>
            <person name="Abouelleil A."/>
            <person name="Chapman S.B."/>
            <person name="Priest M."/>
            <person name="Young S.K."/>
            <person name="Wortman J."/>
            <person name="Nusbaum C."/>
            <person name="Birren B."/>
        </authorList>
    </citation>
    <scope>NUCLEOTIDE SEQUENCE [LARGE SCALE GENOMIC DNA]</scope>
    <source>
        <strain evidence="7 8">CBS 43764</strain>
    </source>
</reference>
<dbReference type="GO" id="GO:0005780">
    <property type="term" value="C:extrinsic component of intraperoxisomal membrane"/>
    <property type="evidence" value="ECO:0007669"/>
    <property type="project" value="InterPro"/>
</dbReference>
<evidence type="ECO:0000313" key="8">
    <source>
        <dbReference type="Proteomes" id="UP000053259"/>
    </source>
</evidence>
<feature type="region of interest" description="Disordered" evidence="6">
    <location>
        <begin position="455"/>
        <end position="523"/>
    </location>
</feature>
<feature type="compositionally biased region" description="Polar residues" evidence="6">
    <location>
        <begin position="275"/>
        <end position="286"/>
    </location>
</feature>
<feature type="region of interest" description="Disordered" evidence="6">
    <location>
        <begin position="1"/>
        <end position="44"/>
    </location>
</feature>
<dbReference type="AlphaFoldDB" id="A0A0D1X949"/>
<comment type="similarity">
    <text evidence="3">Belongs to the INP1 family.</text>
</comment>
<dbReference type="RefSeq" id="XP_016208485.1">
    <property type="nucleotide sequence ID" value="XM_016363699.1"/>
</dbReference>
<proteinExistence type="inferred from homology"/>
<comment type="function">
    <text evidence="1">Required for peroxisome inheritance.</text>
</comment>
<gene>
    <name evidence="7" type="ORF">PV09_09607</name>
</gene>
<keyword evidence="8" id="KW-1185">Reference proteome</keyword>
<dbReference type="InterPro" id="IPR024758">
    <property type="entry name" value="Inp1"/>
</dbReference>
<evidence type="ECO:0000313" key="7">
    <source>
        <dbReference type="EMBL" id="KIV98615.1"/>
    </source>
</evidence>
<feature type="compositionally biased region" description="Polar residues" evidence="6">
    <location>
        <begin position="500"/>
        <end position="523"/>
    </location>
</feature>
<dbReference type="GO" id="GO:0045033">
    <property type="term" value="P:peroxisome inheritance"/>
    <property type="evidence" value="ECO:0007669"/>
    <property type="project" value="InterPro"/>
</dbReference>
<dbReference type="VEuPathDB" id="FungiDB:PV09_09607"/>
<feature type="compositionally biased region" description="Basic and acidic residues" evidence="6">
    <location>
        <begin position="252"/>
        <end position="273"/>
    </location>
</feature>
<name>A0A0D1X949_9PEZI</name>
<feature type="compositionally biased region" description="Acidic residues" evidence="6">
    <location>
        <begin position="300"/>
        <end position="314"/>
    </location>
</feature>
<protein>
    <recommendedName>
        <fullName evidence="4">Inheritance of peroxisomes protein 1</fullName>
    </recommendedName>
</protein>
<dbReference type="InParanoid" id="A0A0D1X949"/>
<feature type="compositionally biased region" description="Low complexity" evidence="6">
    <location>
        <begin position="17"/>
        <end position="35"/>
    </location>
</feature>
<evidence type="ECO:0000256" key="3">
    <source>
        <dbReference type="ARBA" id="ARBA00010707"/>
    </source>
</evidence>
<sequence>MESESAVDTQSTPSTRPASPATVLTPTPTPTSLTPDQAPKRATNEAVATVSRVHSLPSKLVGSPNAFLTAGGGAAAPDAVETLFVHPEAKVVSFNILGSSVTRTGTNADGGRLADRKDPGTLAWVSPSERTLAAGQLRIYRVPSSGVSFLSSGPLLHPILKRSQCWLVDEQSKFVLRVREGQFYRIELPFASEMDKVFIEEFKRVLSTVLQYEKTPSPFRRGYVPEPSEPPKTPSRKSSKPREKAKKWRLNKVWEPEDPEHRAQWSPRNKEDDGNTSWQRHSQPRATTRSDESTSSSQETTEDEGSVTDESVVDDITEKRAIGKVSSAVAKLNASPDTYCPSALPLSLSVDGVSSVKAPAGFPPDTGTVVSMRSMLRSTSQTSDNGSIASSHDSFYSADEPTTASASGEANDESNNLMDTGHMSVVKASRNNHSRQISEITVTPGTPAQLTPAAVLNEDTRENSNPSTPTLISDSDEDHELPFTDAVTPPDTIRLVRIPDQSSDSASNEQALRTNRQLFTSQAPSRRRAISVALVQKVYSLLVGPPSHLVSLMLDIAARIMRNMQGARDLKRRIPGAWNSSHTEEEDEWDEDDFGIPLDNLRRESNTGDPLPGLRRTLSRPNSEASSDYDALIEGPMEASGKLGMRTPD</sequence>
<feature type="region of interest" description="Disordered" evidence="6">
    <location>
        <begin position="600"/>
        <end position="649"/>
    </location>
</feature>